<organism evidence="1 2">
    <name type="scientific">Zunongwangia mangrovi</name>
    <dbReference type="NCBI Taxonomy" id="1334022"/>
    <lineage>
        <taxon>Bacteria</taxon>
        <taxon>Pseudomonadati</taxon>
        <taxon>Bacteroidota</taxon>
        <taxon>Flavobacteriia</taxon>
        <taxon>Flavobacteriales</taxon>
        <taxon>Flavobacteriaceae</taxon>
        <taxon>Zunongwangia</taxon>
    </lineage>
</organism>
<name>A0A1I1GGZ9_9FLAO</name>
<dbReference type="Pfam" id="PF20105">
    <property type="entry name" value="DUF6495"/>
    <property type="match status" value="1"/>
</dbReference>
<protein>
    <recommendedName>
        <fullName evidence="3">Histidyl-tRNA synthetase</fullName>
    </recommendedName>
</protein>
<proteinExistence type="predicted"/>
<evidence type="ECO:0008006" key="3">
    <source>
        <dbReference type="Google" id="ProtNLM"/>
    </source>
</evidence>
<keyword evidence="2" id="KW-1185">Reference proteome</keyword>
<dbReference type="InterPro" id="IPR045470">
    <property type="entry name" value="DUF6495"/>
</dbReference>
<dbReference type="AlphaFoldDB" id="A0A1I1GGZ9"/>
<dbReference type="STRING" id="1334022.SAMN04487907_102206"/>
<dbReference type="Proteomes" id="UP000199438">
    <property type="component" value="Unassembled WGS sequence"/>
</dbReference>
<reference evidence="2" key="1">
    <citation type="submission" date="2016-10" db="EMBL/GenBank/DDBJ databases">
        <authorList>
            <person name="Varghese N."/>
            <person name="Submissions S."/>
        </authorList>
    </citation>
    <scope>NUCLEOTIDE SEQUENCE [LARGE SCALE GENOMIC DNA]</scope>
    <source>
        <strain evidence="2">DSM 24499</strain>
    </source>
</reference>
<evidence type="ECO:0000313" key="2">
    <source>
        <dbReference type="Proteomes" id="UP000199438"/>
    </source>
</evidence>
<dbReference type="EMBL" id="FOKV01000002">
    <property type="protein sequence ID" value="SFC09128.1"/>
    <property type="molecule type" value="Genomic_DNA"/>
</dbReference>
<sequence>MGFFYNYLIVMKYARLTREQLEEMHQEFINFLATQSITAEEWKDIKTNKPDVAEKEIDVFSDLIWEGVLNKVEYLEHFSKQQIFLFQITAATINLIAVKVENEAIDITTHEGYNWLRSNLMNDAVNIYTSTKAISEDRNKDIFALIKQGSNITKGDLYNYFAEIVKS</sequence>
<evidence type="ECO:0000313" key="1">
    <source>
        <dbReference type="EMBL" id="SFC09128.1"/>
    </source>
</evidence>
<accession>A0A1I1GGZ9</accession>
<gene>
    <name evidence="1" type="ORF">SAMN04487907_102206</name>
</gene>